<evidence type="ECO:0008006" key="4">
    <source>
        <dbReference type="Google" id="ProtNLM"/>
    </source>
</evidence>
<evidence type="ECO:0000256" key="1">
    <source>
        <dbReference type="SAM" id="Phobius"/>
    </source>
</evidence>
<keyword evidence="1" id="KW-0472">Membrane</keyword>
<comment type="caution">
    <text evidence="2">The sequence shown here is derived from an EMBL/GenBank/DDBJ whole genome shotgun (WGS) entry which is preliminary data.</text>
</comment>
<feature type="transmembrane region" description="Helical" evidence="1">
    <location>
        <begin position="149"/>
        <end position="166"/>
    </location>
</feature>
<reference evidence="2 3" key="1">
    <citation type="submission" date="2024-02" db="EMBL/GenBank/DDBJ databases">
        <title>Rubritalea halochordaticola NBRC 107102.</title>
        <authorList>
            <person name="Ichikawa N."/>
            <person name="Katano-Makiyama Y."/>
            <person name="Hidaka K."/>
        </authorList>
    </citation>
    <scope>NUCLEOTIDE SEQUENCE [LARGE SCALE GENOMIC DNA]</scope>
    <source>
        <strain evidence="2 3">NBRC 107102</strain>
    </source>
</reference>
<feature type="transmembrane region" description="Helical" evidence="1">
    <location>
        <begin position="21"/>
        <end position="42"/>
    </location>
</feature>
<evidence type="ECO:0000313" key="3">
    <source>
        <dbReference type="Proteomes" id="UP001424741"/>
    </source>
</evidence>
<name>A0ABP9UXP5_9BACT</name>
<gene>
    <name evidence="2" type="ORF">Rhal01_00631</name>
</gene>
<feature type="transmembrane region" description="Helical" evidence="1">
    <location>
        <begin position="95"/>
        <end position="115"/>
    </location>
</feature>
<keyword evidence="1" id="KW-0812">Transmembrane</keyword>
<dbReference type="Pfam" id="PF18943">
    <property type="entry name" value="DUF5690"/>
    <property type="match status" value="1"/>
</dbReference>
<feature type="transmembrane region" description="Helical" evidence="1">
    <location>
        <begin position="121"/>
        <end position="142"/>
    </location>
</feature>
<feature type="transmembrane region" description="Helical" evidence="1">
    <location>
        <begin position="203"/>
        <end position="223"/>
    </location>
</feature>
<proteinExistence type="predicted"/>
<protein>
    <recommendedName>
        <fullName evidence="4">MFS transporter</fullName>
    </recommendedName>
</protein>
<sequence>MSTQDPPRQGRLKSYLTTTSQTAFTAYAAMAAFLTYFAMYAFRKPYAAAAFEGQTWFGGEVGLKAALAASQLLGYAASKIIGIKVCSELDHRKRGIFLFGVIAVAELSLLIYGILPNDWKVFPIAVNGLALGVVWGVVVTYLEGRRTSEVLLAGLSCSFIMASGIVKDFGKAVIAGSDAAWWHGVPLLSPKLVELTGPVSEGWMPFVVGLHYLPIFAIAVFLLKQIPDPDEKDVAERSERKVMMGNERMVFLKQFALGLFLLCAAYLLLTAYRDFRDTYQVDIFRLMGYEDSKENQSLLGTSETIVAFAVTLGLGLLYWLRKVMHRGGLLLVWLFMLVGLAVLGGGTWLYQAGLITGFSWMVMTGVGVYMTYVPFGSVLFDQIIASTRFQGTAVFAIYVCDGVGYIGAVSLYFLRGSLFGEMDKLVFFREFTWLMTMIGVVCLVTSYWYFGRKAKIAKECEAQLESA</sequence>
<organism evidence="2 3">
    <name type="scientific">Rubritalea halochordaticola</name>
    <dbReference type="NCBI Taxonomy" id="714537"/>
    <lineage>
        <taxon>Bacteria</taxon>
        <taxon>Pseudomonadati</taxon>
        <taxon>Verrucomicrobiota</taxon>
        <taxon>Verrucomicrobiia</taxon>
        <taxon>Verrucomicrobiales</taxon>
        <taxon>Rubritaleaceae</taxon>
        <taxon>Rubritalea</taxon>
    </lineage>
</organism>
<feature type="transmembrane region" description="Helical" evidence="1">
    <location>
        <begin position="298"/>
        <end position="320"/>
    </location>
</feature>
<evidence type="ECO:0000313" key="2">
    <source>
        <dbReference type="EMBL" id="GAA5494470.1"/>
    </source>
</evidence>
<keyword evidence="3" id="KW-1185">Reference proteome</keyword>
<accession>A0ABP9UXP5</accession>
<feature type="transmembrane region" description="Helical" evidence="1">
    <location>
        <begin position="357"/>
        <end position="380"/>
    </location>
</feature>
<dbReference type="EMBL" id="BAABRL010000002">
    <property type="protein sequence ID" value="GAA5494470.1"/>
    <property type="molecule type" value="Genomic_DNA"/>
</dbReference>
<feature type="transmembrane region" description="Helical" evidence="1">
    <location>
        <begin position="327"/>
        <end position="351"/>
    </location>
</feature>
<dbReference type="Proteomes" id="UP001424741">
    <property type="component" value="Unassembled WGS sequence"/>
</dbReference>
<keyword evidence="1" id="KW-1133">Transmembrane helix</keyword>
<feature type="transmembrane region" description="Helical" evidence="1">
    <location>
        <begin position="433"/>
        <end position="450"/>
    </location>
</feature>
<feature type="transmembrane region" description="Helical" evidence="1">
    <location>
        <begin position="392"/>
        <end position="413"/>
    </location>
</feature>
<dbReference type="SUPFAM" id="SSF103473">
    <property type="entry name" value="MFS general substrate transporter"/>
    <property type="match status" value="1"/>
</dbReference>
<dbReference type="InterPro" id="IPR043745">
    <property type="entry name" value="DUF5690"/>
</dbReference>
<feature type="transmembrane region" description="Helical" evidence="1">
    <location>
        <begin position="250"/>
        <end position="269"/>
    </location>
</feature>
<dbReference type="InterPro" id="IPR036259">
    <property type="entry name" value="MFS_trans_sf"/>
</dbReference>
<dbReference type="RefSeq" id="WP_346187431.1">
    <property type="nucleotide sequence ID" value="NZ_BAABRL010000002.1"/>
</dbReference>